<evidence type="ECO:0000313" key="2">
    <source>
        <dbReference type="Proteomes" id="UP000019062"/>
    </source>
</evidence>
<dbReference type="Proteomes" id="UP000019062">
    <property type="component" value="Unassembled WGS sequence"/>
</dbReference>
<dbReference type="REBASE" id="139771">
    <property type="entry name" value="VarFI"/>
</dbReference>
<dbReference type="eggNOG" id="ENOG50337F1">
    <property type="taxonomic scope" value="Bacteria"/>
</dbReference>
<keyword evidence="2" id="KW-1185">Reference proteome</keyword>
<evidence type="ECO:0000313" key="1">
    <source>
        <dbReference type="EMBL" id="ETT82259.1"/>
    </source>
</evidence>
<name>W4EPU2_9BACL</name>
<comment type="caution">
    <text evidence="1">The sequence shown here is derived from an EMBL/GenBank/DDBJ whole genome shotgun (WGS) entry which is preliminary data.</text>
</comment>
<organism evidence="1 2">
    <name type="scientific">Viridibacillus arenosi FSL R5-213</name>
    <dbReference type="NCBI Taxonomy" id="1227360"/>
    <lineage>
        <taxon>Bacteria</taxon>
        <taxon>Bacillati</taxon>
        <taxon>Bacillota</taxon>
        <taxon>Bacilli</taxon>
        <taxon>Bacillales</taxon>
        <taxon>Caryophanaceae</taxon>
        <taxon>Viridibacillus</taxon>
    </lineage>
</organism>
<dbReference type="AlphaFoldDB" id="W4EPU2"/>
<protein>
    <submittedName>
        <fullName evidence="1">Uncharacterized protein</fullName>
    </submittedName>
</protein>
<sequence length="177" mass="20514">MKKSIKEIYESLNDIELVNAYGVWLDELKKRGLIRTNNVVGELGESIAIKYYCDTPRLPRLQAAPIGTQNIDAISTEGNRYSIKSTTGKVTGVFYGLNEPNDEREEQVKFEFVILVVFSKQYELQAIYEIDWNMFLKHRKWHSRMRAWNLSINKHLIGDAKVVFMKVDNDDALEIPI</sequence>
<dbReference type="RefSeq" id="WP_051448762.1">
    <property type="nucleotide sequence ID" value="NZ_ASQA01000034.1"/>
</dbReference>
<accession>W4EPU2</accession>
<reference evidence="1 2" key="1">
    <citation type="journal article" date="2014" name="BMC Genomics">
        <title>Genomic comparison of sporeforming bacilli isolated from milk.</title>
        <authorList>
            <person name="Moreno Switt A.I."/>
            <person name="Andrus A.D."/>
            <person name="Ranieri M.L."/>
            <person name="Orsi R.H."/>
            <person name="Ivy R."/>
            <person name="den Bakker H.C."/>
            <person name="Martin N.H."/>
            <person name="Wiedmann M."/>
            <person name="Boor K.J."/>
        </authorList>
    </citation>
    <scope>NUCLEOTIDE SEQUENCE [LARGE SCALE GENOMIC DNA]</scope>
    <source>
        <strain evidence="1 2">FSL R5-213</strain>
    </source>
</reference>
<gene>
    <name evidence="1" type="ORF">C176_14752</name>
</gene>
<dbReference type="EMBL" id="ASQA01000034">
    <property type="protein sequence ID" value="ETT82259.1"/>
    <property type="molecule type" value="Genomic_DNA"/>
</dbReference>
<proteinExistence type="predicted"/>